<accession>A0A1I1HVZ5</accession>
<dbReference type="AlphaFoldDB" id="A0A1I1HVZ5"/>
<name>A0A1I1HVZ5_9SPHI</name>
<dbReference type="OrthoDB" id="711261at2"/>
<dbReference type="RefSeq" id="WP_139215868.1">
    <property type="nucleotide sequence ID" value="NZ_FOLL01000007.1"/>
</dbReference>
<evidence type="ECO:0000313" key="2">
    <source>
        <dbReference type="Proteomes" id="UP000199577"/>
    </source>
</evidence>
<evidence type="ECO:0000313" key="1">
    <source>
        <dbReference type="EMBL" id="SFC28104.1"/>
    </source>
</evidence>
<dbReference type="Proteomes" id="UP000199577">
    <property type="component" value="Unassembled WGS sequence"/>
</dbReference>
<keyword evidence="2" id="KW-1185">Reference proteome</keyword>
<protein>
    <submittedName>
        <fullName evidence="1">Uncharacterized protein</fullName>
    </submittedName>
</protein>
<gene>
    <name evidence="1" type="ORF">SAMN05421747_107148</name>
</gene>
<dbReference type="EMBL" id="FOLL01000007">
    <property type="protein sequence ID" value="SFC28104.1"/>
    <property type="molecule type" value="Genomic_DNA"/>
</dbReference>
<dbReference type="STRING" id="623281.SAMN05421747_107148"/>
<sequence>MKKLIFFIACCCGPLVCSVAKEKRYIMLDMLDSLYQVKHYTLSAQELYGVDETIKLYNVFGEGLILFSMLPNFYGDANWSEVNIDTIREELFDEHGFRRTMSARLMSGNSGDKKTLRFGLIKSDNGRHYKSTHCLTEFFHLVSYSSIFNSPYGTVNTGQSPLTIREMAALYQDEPGFGKPGQRWFPLDVRLPWTYLPEWWLLQREYLSEVFEWQGEKAYRFWTFTDWRNHDGLNIHRGIDRFVYMPGKGIVGGSYDFYFLFEENWGFIDKGRARHNKTKEQLWENILDEKVMLATEGF</sequence>
<reference evidence="1 2" key="1">
    <citation type="submission" date="2016-10" db="EMBL/GenBank/DDBJ databases">
        <authorList>
            <person name="de Groot N.N."/>
        </authorList>
    </citation>
    <scope>NUCLEOTIDE SEQUENCE [LARGE SCALE GENOMIC DNA]</scope>
    <source>
        <strain evidence="1 2">DSM 22900</strain>
    </source>
</reference>
<organism evidence="1 2">
    <name type="scientific">Parapedobacter composti</name>
    <dbReference type="NCBI Taxonomy" id="623281"/>
    <lineage>
        <taxon>Bacteria</taxon>
        <taxon>Pseudomonadati</taxon>
        <taxon>Bacteroidota</taxon>
        <taxon>Sphingobacteriia</taxon>
        <taxon>Sphingobacteriales</taxon>
        <taxon>Sphingobacteriaceae</taxon>
        <taxon>Parapedobacter</taxon>
    </lineage>
</organism>
<proteinExistence type="predicted"/>